<evidence type="ECO:0000256" key="1">
    <source>
        <dbReference type="SAM" id="MobiDB-lite"/>
    </source>
</evidence>
<sequence>MLSMSPVRIIRSLNGGDANFDTAGIIYVVVAILYTIVLAVELFLLYRQRAAFCVRIRGPDIVFTSVSMLHVYLVLVLLVYPLNGHWPCSAEFWVMSIFLPLGMAIFQACNARVLTAYESQRRLKADFLAGARKKRLSLTPKGLFGAWLSLDAAAKVYLGTVIGLVISLLPAIGLFFGSRRFHASYGSFGPTVGPRECRRGAEWIPSIFVQLFWTAIVGPWILWKIRNVHDVHSWAWQTRLAIFAGLPGTPLWIAFTQGEIPGMRAITEYFPAAGWFIPSLVVCQQVLILIPLRDAAKNRTTQRRSPSMLTDTDSLTSTPSNISEKSPASILSKELKLRASMQALEASIEHNIESLIEWTASREFTAENTIFLREVRNFKKKWSALRTVTTAQRRQMYTEASLIFFTLVNPFTAETPINIEYKIFKKLQEQFEGMEYDPYMPTNRSTSPVGDNVVCPWENTLDRPASMESNVSGASVSSTSSTKSLVPSQFTEDVFDPAFESIKYLVFTNTWPRYVDAEMSNNPRSP</sequence>
<dbReference type="OrthoDB" id="5313079at2759"/>
<dbReference type="EMBL" id="MU001503">
    <property type="protein sequence ID" value="KAF2442685.1"/>
    <property type="molecule type" value="Genomic_DNA"/>
</dbReference>
<protein>
    <recommendedName>
        <fullName evidence="5">RGS domain-containing protein</fullName>
    </recommendedName>
</protein>
<proteinExistence type="predicted"/>
<reference evidence="3" key="1">
    <citation type="journal article" date="2020" name="Stud. Mycol.">
        <title>101 Dothideomycetes genomes: a test case for predicting lifestyles and emergence of pathogens.</title>
        <authorList>
            <person name="Haridas S."/>
            <person name="Albert R."/>
            <person name="Binder M."/>
            <person name="Bloem J."/>
            <person name="Labutti K."/>
            <person name="Salamov A."/>
            <person name="Andreopoulos B."/>
            <person name="Baker S."/>
            <person name="Barry K."/>
            <person name="Bills G."/>
            <person name="Bluhm B."/>
            <person name="Cannon C."/>
            <person name="Castanera R."/>
            <person name="Culley D."/>
            <person name="Daum C."/>
            <person name="Ezra D."/>
            <person name="Gonzalez J."/>
            <person name="Henrissat B."/>
            <person name="Kuo A."/>
            <person name="Liang C."/>
            <person name="Lipzen A."/>
            <person name="Lutzoni F."/>
            <person name="Magnuson J."/>
            <person name="Mondo S."/>
            <person name="Nolan M."/>
            <person name="Ohm R."/>
            <person name="Pangilinan J."/>
            <person name="Park H.-J."/>
            <person name="Ramirez L."/>
            <person name="Alfaro M."/>
            <person name="Sun H."/>
            <person name="Tritt A."/>
            <person name="Yoshinaga Y."/>
            <person name="Zwiers L.-H."/>
            <person name="Turgeon B."/>
            <person name="Goodwin S."/>
            <person name="Spatafora J."/>
            <person name="Crous P."/>
            <person name="Grigoriev I."/>
        </authorList>
    </citation>
    <scope>NUCLEOTIDE SEQUENCE</scope>
    <source>
        <strain evidence="3">CBS 690.94</strain>
    </source>
</reference>
<accession>A0A9P4UA11</accession>
<feature type="transmembrane region" description="Helical" evidence="2">
    <location>
        <begin position="92"/>
        <end position="114"/>
    </location>
</feature>
<feature type="transmembrane region" description="Helical" evidence="2">
    <location>
        <begin position="58"/>
        <end position="80"/>
    </location>
</feature>
<keyword evidence="2" id="KW-0812">Transmembrane</keyword>
<dbReference type="SUPFAM" id="SSF48097">
    <property type="entry name" value="Regulator of G-protein signaling, RGS"/>
    <property type="match status" value="1"/>
</dbReference>
<feature type="transmembrane region" description="Helical" evidence="2">
    <location>
        <begin position="25"/>
        <end position="46"/>
    </location>
</feature>
<dbReference type="Proteomes" id="UP000799764">
    <property type="component" value="Unassembled WGS sequence"/>
</dbReference>
<feature type="transmembrane region" description="Helical" evidence="2">
    <location>
        <begin position="234"/>
        <end position="255"/>
    </location>
</feature>
<dbReference type="AlphaFoldDB" id="A0A9P4UA11"/>
<dbReference type="InterPro" id="IPR044926">
    <property type="entry name" value="RGS_subdomain_2"/>
</dbReference>
<evidence type="ECO:0000313" key="3">
    <source>
        <dbReference type="EMBL" id="KAF2442685.1"/>
    </source>
</evidence>
<keyword evidence="2" id="KW-0472">Membrane</keyword>
<gene>
    <name evidence="3" type="ORF">P171DRAFT_47604</name>
</gene>
<feature type="transmembrane region" description="Helical" evidence="2">
    <location>
        <begin position="156"/>
        <end position="176"/>
    </location>
</feature>
<comment type="caution">
    <text evidence="3">The sequence shown here is derived from an EMBL/GenBank/DDBJ whole genome shotgun (WGS) entry which is preliminary data.</text>
</comment>
<feature type="region of interest" description="Disordered" evidence="1">
    <location>
        <begin position="301"/>
        <end position="325"/>
    </location>
</feature>
<dbReference type="InterPro" id="IPR036305">
    <property type="entry name" value="RGS_sf"/>
</dbReference>
<feature type="compositionally biased region" description="Low complexity" evidence="1">
    <location>
        <begin position="305"/>
        <end position="320"/>
    </location>
</feature>
<feature type="transmembrane region" description="Helical" evidence="2">
    <location>
        <begin position="203"/>
        <end position="222"/>
    </location>
</feature>
<evidence type="ECO:0000256" key="2">
    <source>
        <dbReference type="SAM" id="Phobius"/>
    </source>
</evidence>
<name>A0A9P4UA11_9PLEO</name>
<evidence type="ECO:0000313" key="4">
    <source>
        <dbReference type="Proteomes" id="UP000799764"/>
    </source>
</evidence>
<keyword evidence="4" id="KW-1185">Reference proteome</keyword>
<evidence type="ECO:0008006" key="5">
    <source>
        <dbReference type="Google" id="ProtNLM"/>
    </source>
</evidence>
<feature type="transmembrane region" description="Helical" evidence="2">
    <location>
        <begin position="275"/>
        <end position="292"/>
    </location>
</feature>
<organism evidence="3 4">
    <name type="scientific">Karstenula rhodostoma CBS 690.94</name>
    <dbReference type="NCBI Taxonomy" id="1392251"/>
    <lineage>
        <taxon>Eukaryota</taxon>
        <taxon>Fungi</taxon>
        <taxon>Dikarya</taxon>
        <taxon>Ascomycota</taxon>
        <taxon>Pezizomycotina</taxon>
        <taxon>Dothideomycetes</taxon>
        <taxon>Pleosporomycetidae</taxon>
        <taxon>Pleosporales</taxon>
        <taxon>Massarineae</taxon>
        <taxon>Didymosphaeriaceae</taxon>
        <taxon>Karstenula</taxon>
    </lineage>
</organism>
<dbReference type="Gene3D" id="1.10.167.10">
    <property type="entry name" value="Regulator of G-protein Signalling 4, domain 2"/>
    <property type="match status" value="1"/>
</dbReference>
<keyword evidence="2" id="KW-1133">Transmembrane helix</keyword>